<name>A0A7R9KVJ4_9ACAR</name>
<accession>A0A7R9KVJ4</accession>
<dbReference type="Proteomes" id="UP000759131">
    <property type="component" value="Unassembled WGS sequence"/>
</dbReference>
<protein>
    <submittedName>
        <fullName evidence="1">Uncharacterized protein</fullName>
    </submittedName>
</protein>
<dbReference type="EMBL" id="CAJPIZ010007708">
    <property type="protein sequence ID" value="CAG2110508.1"/>
    <property type="molecule type" value="Genomic_DNA"/>
</dbReference>
<dbReference type="Gene3D" id="2.130.10.30">
    <property type="entry name" value="Regulator of chromosome condensation 1/beta-lactamase-inhibitor protein II"/>
    <property type="match status" value="1"/>
</dbReference>
<dbReference type="EMBL" id="OC862283">
    <property type="protein sequence ID" value="CAD7630078.1"/>
    <property type="molecule type" value="Genomic_DNA"/>
</dbReference>
<keyword evidence="2" id="KW-1185">Reference proteome</keyword>
<evidence type="ECO:0000313" key="1">
    <source>
        <dbReference type="EMBL" id="CAD7630078.1"/>
    </source>
</evidence>
<reference evidence="1" key="1">
    <citation type="submission" date="2020-11" db="EMBL/GenBank/DDBJ databases">
        <authorList>
            <person name="Tran Van P."/>
        </authorList>
    </citation>
    <scope>NUCLEOTIDE SEQUENCE</scope>
</reference>
<sequence length="155" mass="17500">MHDRVYGLGYNSAGELGLGHNRPIDTPEEVEELMALNCDHFIFRWGRNQSTSFTNTYTYNKPHKILLCNSRDIRIEKLLCYNYSTLVLTSDGRYSGGKAGTTMWAEIGDSETPITPQLLQMIKVNNLLFDDLAPLRYGTNPIIIGISGKKKRIEG</sequence>
<dbReference type="SUPFAM" id="SSF50985">
    <property type="entry name" value="RCC1/BLIP-II"/>
    <property type="match status" value="1"/>
</dbReference>
<gene>
    <name evidence="1" type="ORF">OSB1V03_LOCUS10491</name>
</gene>
<organism evidence="1">
    <name type="scientific">Medioppia subpectinata</name>
    <dbReference type="NCBI Taxonomy" id="1979941"/>
    <lineage>
        <taxon>Eukaryota</taxon>
        <taxon>Metazoa</taxon>
        <taxon>Ecdysozoa</taxon>
        <taxon>Arthropoda</taxon>
        <taxon>Chelicerata</taxon>
        <taxon>Arachnida</taxon>
        <taxon>Acari</taxon>
        <taxon>Acariformes</taxon>
        <taxon>Sarcoptiformes</taxon>
        <taxon>Oribatida</taxon>
        <taxon>Brachypylina</taxon>
        <taxon>Oppioidea</taxon>
        <taxon>Oppiidae</taxon>
        <taxon>Medioppia</taxon>
    </lineage>
</organism>
<proteinExistence type="predicted"/>
<evidence type="ECO:0000313" key="2">
    <source>
        <dbReference type="Proteomes" id="UP000759131"/>
    </source>
</evidence>
<dbReference type="OrthoDB" id="10253607at2759"/>
<dbReference type="InterPro" id="IPR009091">
    <property type="entry name" value="RCC1/BLIP-II"/>
</dbReference>
<dbReference type="AlphaFoldDB" id="A0A7R9KVJ4"/>